<sequence>MMISHSVTMNLLLLGIFGSFAVSDGFTLSNSFAGSVITPSSNKALKTKIFSSTLTEADLDYDAALPFLKEHLTKHDQLLIFGTGDGLAIRLLEDGYGLEGKGDVICIDYDEEKVKTAITTVEGIPALKKDMDSGKIRFECDPFTSFDKLEQSCVDAVVDFAAIDRLYDERGEEAVSDIIEAAHKAVRLGNPLISLSKLDQETYTSFFGSKFGWVEELDGDPTAVSMWYRDQGTNSNVGKNDASDFVQRGLKLYVYSNLDNC</sequence>
<feature type="chain" id="PRO_5031091432" description="Methyltransferase domain-containing protein" evidence="1">
    <location>
        <begin position="24"/>
        <end position="261"/>
    </location>
</feature>
<dbReference type="SUPFAM" id="SSF53335">
    <property type="entry name" value="S-adenosyl-L-methionine-dependent methyltransferases"/>
    <property type="match status" value="1"/>
</dbReference>
<dbReference type="Gene3D" id="3.40.50.150">
    <property type="entry name" value="Vaccinia Virus protein VP39"/>
    <property type="match status" value="1"/>
</dbReference>
<gene>
    <name evidence="2" type="ORF">FJAP1339_LOCUS10332</name>
</gene>
<evidence type="ECO:0000256" key="1">
    <source>
        <dbReference type="SAM" id="SignalP"/>
    </source>
</evidence>
<accession>A0A7S2Y0F7</accession>
<dbReference type="InterPro" id="IPR029063">
    <property type="entry name" value="SAM-dependent_MTases_sf"/>
</dbReference>
<protein>
    <recommendedName>
        <fullName evidence="3">Methyltransferase domain-containing protein</fullName>
    </recommendedName>
</protein>
<feature type="signal peptide" evidence="1">
    <location>
        <begin position="1"/>
        <end position="23"/>
    </location>
</feature>
<organism evidence="2">
    <name type="scientific">Fibrocapsa japonica</name>
    <dbReference type="NCBI Taxonomy" id="94617"/>
    <lineage>
        <taxon>Eukaryota</taxon>
        <taxon>Sar</taxon>
        <taxon>Stramenopiles</taxon>
        <taxon>Ochrophyta</taxon>
        <taxon>Raphidophyceae</taxon>
        <taxon>Chattonellales</taxon>
        <taxon>Chattonellaceae</taxon>
        <taxon>Fibrocapsa</taxon>
    </lineage>
</organism>
<dbReference type="AlphaFoldDB" id="A0A7S2Y0F7"/>
<evidence type="ECO:0008006" key="3">
    <source>
        <dbReference type="Google" id="ProtNLM"/>
    </source>
</evidence>
<name>A0A7S2Y0F7_9STRA</name>
<evidence type="ECO:0000313" key="2">
    <source>
        <dbReference type="EMBL" id="CAD9871729.1"/>
    </source>
</evidence>
<reference evidence="2" key="1">
    <citation type="submission" date="2021-01" db="EMBL/GenBank/DDBJ databases">
        <authorList>
            <person name="Corre E."/>
            <person name="Pelletier E."/>
            <person name="Niang G."/>
            <person name="Scheremetjew M."/>
            <person name="Finn R."/>
            <person name="Kale V."/>
            <person name="Holt S."/>
            <person name="Cochrane G."/>
            <person name="Meng A."/>
            <person name="Brown T."/>
            <person name="Cohen L."/>
        </authorList>
    </citation>
    <scope>NUCLEOTIDE SEQUENCE</scope>
    <source>
        <strain evidence="2">CCMP1661</strain>
    </source>
</reference>
<dbReference type="EMBL" id="HBHR01020302">
    <property type="protein sequence ID" value="CAD9871729.1"/>
    <property type="molecule type" value="Transcribed_RNA"/>
</dbReference>
<keyword evidence="1" id="KW-0732">Signal</keyword>
<proteinExistence type="predicted"/>